<name>A0A0V8GCE6_9BACL</name>
<feature type="transmembrane region" description="Helical" evidence="1">
    <location>
        <begin position="65"/>
        <end position="87"/>
    </location>
</feature>
<accession>A0A0V8GCE6</accession>
<dbReference type="Proteomes" id="UP000053797">
    <property type="component" value="Unassembled WGS sequence"/>
</dbReference>
<keyword evidence="1" id="KW-0812">Transmembrane</keyword>
<dbReference type="RefSeq" id="WP_058265852.1">
    <property type="nucleotide sequence ID" value="NZ_FMYN01000006.1"/>
</dbReference>
<feature type="transmembrane region" description="Helical" evidence="1">
    <location>
        <begin position="7"/>
        <end position="32"/>
    </location>
</feature>
<sequence>MFRQKSILYLLIFLSFGFAFDTVTGSSLIPFVEPLHQLIVSLALTITTACLTLFFLFYHGVRPHLELLIVLPFLILTSGITFFFVFLSAMTVI</sequence>
<evidence type="ECO:0000313" key="2">
    <source>
        <dbReference type="EMBL" id="KSU47834.1"/>
    </source>
</evidence>
<protein>
    <submittedName>
        <fullName evidence="2">Uncharacterized protein</fullName>
    </submittedName>
</protein>
<comment type="caution">
    <text evidence="2">The sequence shown here is derived from an EMBL/GenBank/DDBJ whole genome shotgun (WGS) entry which is preliminary data.</text>
</comment>
<organism evidence="2 3">
    <name type="scientific">Exiguobacterium indicum</name>
    <dbReference type="NCBI Taxonomy" id="296995"/>
    <lineage>
        <taxon>Bacteria</taxon>
        <taxon>Bacillati</taxon>
        <taxon>Bacillota</taxon>
        <taxon>Bacilli</taxon>
        <taxon>Bacillales</taxon>
        <taxon>Bacillales Family XII. Incertae Sedis</taxon>
        <taxon>Exiguobacterium</taxon>
    </lineage>
</organism>
<dbReference type="AlphaFoldDB" id="A0A0V8GCE6"/>
<feature type="transmembrane region" description="Helical" evidence="1">
    <location>
        <begin position="38"/>
        <end position="58"/>
    </location>
</feature>
<keyword evidence="1" id="KW-0472">Membrane</keyword>
<evidence type="ECO:0000256" key="1">
    <source>
        <dbReference type="SAM" id="Phobius"/>
    </source>
</evidence>
<keyword evidence="1" id="KW-1133">Transmembrane helix</keyword>
<dbReference type="EMBL" id="LNQL01000006">
    <property type="protein sequence ID" value="KSU47834.1"/>
    <property type="molecule type" value="Genomic_DNA"/>
</dbReference>
<proteinExistence type="predicted"/>
<gene>
    <name evidence="2" type="ORF">AS033_14325</name>
</gene>
<evidence type="ECO:0000313" key="3">
    <source>
        <dbReference type="Proteomes" id="UP000053797"/>
    </source>
</evidence>
<reference evidence="2 3" key="1">
    <citation type="journal article" date="2015" name="Int. J. Syst. Evol. Microbiol.">
        <title>Exiguobacterium enclense sp. nov., isolated from sediment.</title>
        <authorList>
            <person name="Dastager S.G."/>
            <person name="Mawlankar R."/>
            <person name="Sonalkar V.V."/>
            <person name="Thorat M.N."/>
            <person name="Mual P."/>
            <person name="Verma A."/>
            <person name="Krishnamurthi S."/>
            <person name="Tang S.K."/>
            <person name="Li W.J."/>
        </authorList>
    </citation>
    <scope>NUCLEOTIDE SEQUENCE [LARGE SCALE GENOMIC DNA]</scope>
    <source>
        <strain evidence="2 3">NIO-1109</strain>
    </source>
</reference>